<feature type="binding site" evidence="5">
    <location>
        <position position="43"/>
    </location>
    <ligand>
        <name>substrate</name>
    </ligand>
</feature>
<gene>
    <name evidence="5 8" type="primary">dapL</name>
    <name evidence="8" type="ORF">MBBAR_6c01440</name>
</gene>
<comment type="catalytic activity">
    <reaction evidence="5">
        <text>(2S,6S)-2,6-diaminopimelate + 2-oxoglutarate = (S)-2,3,4,5-tetrahydrodipicolinate + L-glutamate + H2O + H(+)</text>
        <dbReference type="Rhea" id="RHEA:23988"/>
        <dbReference type="ChEBI" id="CHEBI:15377"/>
        <dbReference type="ChEBI" id="CHEBI:15378"/>
        <dbReference type="ChEBI" id="CHEBI:16810"/>
        <dbReference type="ChEBI" id="CHEBI:16845"/>
        <dbReference type="ChEBI" id="CHEBI:29985"/>
        <dbReference type="ChEBI" id="CHEBI:57609"/>
        <dbReference type="EC" id="2.6.1.83"/>
    </reaction>
</comment>
<dbReference type="OrthoDB" id="372018at2157"/>
<feature type="binding site" evidence="5">
    <location>
        <position position="293"/>
    </location>
    <ligand>
        <name>substrate</name>
    </ligand>
</feature>
<dbReference type="InterPro" id="IPR004839">
    <property type="entry name" value="Aminotransferase_I/II_large"/>
</dbReference>
<dbReference type="NCBIfam" id="TIGR03542">
    <property type="entry name" value="DAPAT_plant"/>
    <property type="match status" value="1"/>
</dbReference>
<keyword evidence="3 5" id="KW-0808">Transferase</keyword>
<dbReference type="InterPro" id="IPR015424">
    <property type="entry name" value="PyrdxlP-dep_Trfase"/>
</dbReference>
<dbReference type="InterPro" id="IPR019942">
    <property type="entry name" value="DapL/ALD1"/>
</dbReference>
<feature type="binding site" evidence="5">
    <location>
        <position position="110"/>
    </location>
    <ligand>
        <name>substrate</name>
    </ligand>
</feature>
<dbReference type="EC" id="2.6.1.83" evidence="5 6"/>
<feature type="binding site" evidence="5">
    <location>
        <position position="133"/>
    </location>
    <ligand>
        <name>pyridoxal 5'-phosphate</name>
        <dbReference type="ChEBI" id="CHEBI:597326"/>
    </ligand>
</feature>
<keyword evidence="9" id="KW-1185">Reference proteome</keyword>
<keyword evidence="2 5" id="KW-0032">Aminotransferase</keyword>
<evidence type="ECO:0000256" key="4">
    <source>
        <dbReference type="ARBA" id="ARBA00022898"/>
    </source>
</evidence>
<dbReference type="RefSeq" id="WP_080460090.1">
    <property type="nucleotide sequence ID" value="NZ_JXMW01000006.1"/>
</dbReference>
<dbReference type="CDD" id="cd00609">
    <property type="entry name" value="AAT_like"/>
    <property type="match status" value="1"/>
</dbReference>
<dbReference type="HAMAP" id="MF_01642">
    <property type="entry name" value="DapL_aminotrans_1"/>
    <property type="match status" value="1"/>
</dbReference>
<reference evidence="8 9" key="1">
    <citation type="submission" date="2014-12" db="EMBL/GenBank/DDBJ databases">
        <title>Genome sequence of Methanobrevibacter arboriphilicus DH1, DSM1125.</title>
        <authorList>
            <person name="Poehlein A."/>
            <person name="Thauer R.K."/>
            <person name="Seedorf H."/>
            <person name="Daniel R."/>
        </authorList>
    </citation>
    <scope>NUCLEOTIDE SEQUENCE [LARGE SCALE GENOMIC DNA]</scope>
    <source>
        <strain evidence="8 9">DH1</strain>
    </source>
</reference>
<feature type="binding site" evidence="5">
    <location>
        <position position="16"/>
    </location>
    <ligand>
        <name>substrate</name>
    </ligand>
</feature>
<comment type="cofactor">
    <cofactor evidence="1 5">
        <name>pyridoxal 5'-phosphate</name>
        <dbReference type="ChEBI" id="CHEBI:597326"/>
    </cofactor>
</comment>
<dbReference type="GO" id="GO:0030170">
    <property type="term" value="F:pyridoxal phosphate binding"/>
    <property type="evidence" value="ECO:0007669"/>
    <property type="project" value="UniProtKB-UniRule"/>
</dbReference>
<feature type="binding site" evidence="5">
    <location>
        <position position="258"/>
    </location>
    <ligand>
        <name>pyridoxal 5'-phosphate</name>
        <dbReference type="ChEBI" id="CHEBI:597326"/>
    </ligand>
</feature>
<comment type="function">
    <text evidence="5">Involved in the synthesis of meso-diaminopimelate (m-DAP or DL-DAP), required for both lysine and peptidoglycan biosynthesis. Catalyzes the direct conversion of tetrahydrodipicolinate to LL-diaminopimelate.</text>
</comment>
<evidence type="ECO:0000313" key="9">
    <source>
        <dbReference type="Proteomes" id="UP000191661"/>
    </source>
</evidence>
<comment type="pathway">
    <text evidence="5">Amino-acid biosynthesis; L-lysine biosynthesis via DAP pathway; LL-2,6-diaminopimelate from (S)-tetrahydrodipicolinate (aminotransferase route): step 1/1.</text>
</comment>
<dbReference type="SUPFAM" id="SSF53383">
    <property type="entry name" value="PLP-dependent transferases"/>
    <property type="match status" value="1"/>
</dbReference>
<dbReference type="Gene3D" id="3.40.640.10">
    <property type="entry name" value="Type I PLP-dependent aspartate aminotransferase-like (Major domain)"/>
    <property type="match status" value="1"/>
</dbReference>
<dbReference type="EMBL" id="JXMW01000006">
    <property type="protein sequence ID" value="OQD59034.1"/>
    <property type="molecule type" value="Genomic_DNA"/>
</dbReference>
<keyword evidence="4 5" id="KW-0663">Pyridoxal phosphate</keyword>
<evidence type="ECO:0000256" key="3">
    <source>
        <dbReference type="ARBA" id="ARBA00022679"/>
    </source>
</evidence>
<feature type="binding site" evidence="5">
    <location>
        <position position="219"/>
    </location>
    <ligand>
        <name>pyridoxal 5'-phosphate</name>
        <dbReference type="ChEBI" id="CHEBI:597326"/>
    </ligand>
</feature>
<dbReference type="Proteomes" id="UP000191661">
    <property type="component" value="Unassembled WGS sequence"/>
</dbReference>
<dbReference type="GO" id="GO:0033362">
    <property type="term" value="P:lysine biosynthetic process via diaminopimelate, diaminopimelate-aminotransferase pathway"/>
    <property type="evidence" value="ECO:0007669"/>
    <property type="project" value="UniProtKB-UniRule"/>
</dbReference>
<feature type="binding site" evidence="5">
    <location>
        <position position="389"/>
    </location>
    <ligand>
        <name>substrate</name>
    </ligand>
</feature>
<feature type="binding site" evidence="5">
    <location>
        <position position="293"/>
    </location>
    <ligand>
        <name>pyridoxal 5'-phosphate</name>
        <dbReference type="ChEBI" id="CHEBI:597326"/>
    </ligand>
</feature>
<evidence type="ECO:0000256" key="6">
    <source>
        <dbReference type="NCBIfam" id="TIGR03542"/>
    </source>
</evidence>
<dbReference type="InterPro" id="IPR015422">
    <property type="entry name" value="PyrdxlP-dep_Trfase_small"/>
</dbReference>
<evidence type="ECO:0000313" key="8">
    <source>
        <dbReference type="EMBL" id="OQD59034.1"/>
    </source>
</evidence>
<feature type="binding site" evidence="5">
    <location>
        <position position="133"/>
    </location>
    <ligand>
        <name>substrate</name>
    </ligand>
</feature>
<feature type="binding site" evidence="5">
    <location>
        <begin position="247"/>
        <end position="249"/>
    </location>
    <ligand>
        <name>pyridoxal 5'-phosphate</name>
        <dbReference type="ChEBI" id="CHEBI:597326"/>
    </ligand>
</feature>
<dbReference type="Pfam" id="PF00155">
    <property type="entry name" value="Aminotran_1_2"/>
    <property type="match status" value="1"/>
</dbReference>
<comment type="caution">
    <text evidence="8">The sequence shown here is derived from an EMBL/GenBank/DDBJ whole genome shotgun (WGS) entry which is preliminary data.</text>
</comment>
<dbReference type="PANTHER" id="PTHR43144">
    <property type="entry name" value="AMINOTRANSFERASE"/>
    <property type="match status" value="1"/>
</dbReference>
<comment type="similarity">
    <text evidence="5">Belongs to the class-I pyridoxal-phosphate-dependent aminotransferase family. LL-diaminopimelate aminotransferase subfamily.</text>
</comment>
<protein>
    <recommendedName>
        <fullName evidence="5 6">LL-diaminopimelate aminotransferase</fullName>
        <shortName evidence="5">DAP-AT</shortName>
        <shortName evidence="5">DAP-aminotransferase</shortName>
        <shortName evidence="5">LL-DAP-aminotransferase</shortName>
        <ecNumber evidence="5 6">2.6.1.83</ecNumber>
    </recommendedName>
</protein>
<proteinExistence type="inferred from homology"/>
<dbReference type="UniPathway" id="UPA00034">
    <property type="reaction ID" value="UER00466"/>
</dbReference>
<dbReference type="Gene3D" id="3.90.1150.10">
    <property type="entry name" value="Aspartate Aminotransferase, domain 1"/>
    <property type="match status" value="1"/>
</dbReference>
<feature type="binding site" evidence="5">
    <location>
        <position position="188"/>
    </location>
    <ligand>
        <name>substrate</name>
    </ligand>
</feature>
<dbReference type="FunFam" id="3.40.640.10:FF:000099">
    <property type="entry name" value="LL-diaminopimelate aminotransferase, chloroplastic"/>
    <property type="match status" value="1"/>
</dbReference>
<feature type="domain" description="Aminotransferase class I/classII large" evidence="7">
    <location>
        <begin position="36"/>
        <end position="406"/>
    </location>
</feature>
<evidence type="ECO:0000256" key="2">
    <source>
        <dbReference type="ARBA" id="ARBA00022576"/>
    </source>
</evidence>
<evidence type="ECO:0000259" key="7">
    <source>
        <dbReference type="Pfam" id="PF00155"/>
    </source>
</evidence>
<feature type="binding site" evidence="5">
    <location>
        <position position="73"/>
    </location>
    <ligand>
        <name>pyridoxal 5'-phosphate</name>
        <dbReference type="ChEBI" id="CHEBI:597326"/>
    </ligand>
</feature>
<dbReference type="GO" id="GO:0010285">
    <property type="term" value="F:L,L-diaminopimelate aminotransferase activity"/>
    <property type="evidence" value="ECO:0007669"/>
    <property type="project" value="UniProtKB-UniRule"/>
</dbReference>
<dbReference type="InterPro" id="IPR015421">
    <property type="entry name" value="PyrdxlP-dep_Trfase_major"/>
</dbReference>
<comment type="subunit">
    <text evidence="5">Homodimer.</text>
</comment>
<feature type="binding site" evidence="5">
    <location>
        <begin position="109"/>
        <end position="110"/>
    </location>
    <ligand>
        <name>pyridoxal 5'-phosphate</name>
        <dbReference type="ChEBI" id="CHEBI:597326"/>
    </ligand>
</feature>
<feature type="binding site" evidence="5">
    <location>
        <position position="188"/>
    </location>
    <ligand>
        <name>pyridoxal 5'-phosphate</name>
        <dbReference type="ChEBI" id="CHEBI:597326"/>
    </ligand>
</feature>
<accession>A0A1V6N2Z9</accession>
<sequence>MSVKINENYLLLQNSYLFIEIARRIDEFQKNNPEVDIIRMGIGDVTKPLTPTVLTAFKKAVVEMGDEKTFMGYGPEQGYPFLIKTIIKNDFEPLGVNLELDEVFISDGSKCDTGNIQEIFDLNNKIAVTDPVYPVYVDTNVMAGRTGHIKDNGMYEGLVYLPCIQENDFVPELPKEKVDIIYLCFPNNPTGTTLNKEQLTKFVEYAKENESIILFDAAYEKFITEDDVPHSIYEIDGAKEVAIEFRSFSKTAGFTGTRCAYTIVPKELKAVDSYGNLQSVNELWNRRQTTKFNGVSYPVQKAAEATFTEEGKKEIMDNIEYYMNNSKIIRESLANIGLNVYGGVNSPYIWVKTPNDMDSWDFFDLLLNEANVVGTPGAGFGSSGEGYLRLTAFNSLENTKEAMKRISELSF</sequence>
<evidence type="ECO:0000256" key="1">
    <source>
        <dbReference type="ARBA" id="ARBA00001933"/>
    </source>
</evidence>
<organism evidence="8 9">
    <name type="scientific">Methanobrevibacter arboriphilus JCM 13429 = DSM 1125</name>
    <dbReference type="NCBI Taxonomy" id="1300164"/>
    <lineage>
        <taxon>Archaea</taxon>
        <taxon>Methanobacteriati</taxon>
        <taxon>Methanobacteriota</taxon>
        <taxon>Methanomada group</taxon>
        <taxon>Methanobacteria</taxon>
        <taxon>Methanobacteriales</taxon>
        <taxon>Methanobacteriaceae</taxon>
        <taxon>Methanobrevibacter</taxon>
    </lineage>
</organism>
<evidence type="ECO:0000256" key="5">
    <source>
        <dbReference type="HAMAP-Rule" id="MF_01642"/>
    </source>
</evidence>
<feature type="modified residue" description="N6-(pyridoxal phosphate)lysine" evidence="5">
    <location>
        <position position="250"/>
    </location>
</feature>
<dbReference type="AlphaFoldDB" id="A0A1V6N2Z9"/>
<name>A0A1V6N2Z9_METAZ</name>